<evidence type="ECO:0000313" key="1">
    <source>
        <dbReference type="EMBL" id="TQM61955.1"/>
    </source>
</evidence>
<evidence type="ECO:0000313" key="2">
    <source>
        <dbReference type="Proteomes" id="UP000316747"/>
    </source>
</evidence>
<reference evidence="1 2" key="1">
    <citation type="submission" date="2019-06" db="EMBL/GenBank/DDBJ databases">
        <title>Genome sequencing of plant associated microbes to promote plant fitness in Sorghum bicolor and Oryza sativa.</title>
        <authorList>
            <person name="Coleman-Derr D."/>
        </authorList>
    </citation>
    <scope>NUCLEOTIDE SEQUENCE [LARGE SCALE GENOMIC DNA]</scope>
    <source>
        <strain evidence="1 2">KV-663</strain>
    </source>
</reference>
<dbReference type="EMBL" id="VFPM01000002">
    <property type="protein sequence ID" value="TQM61955.1"/>
    <property type="molecule type" value="Genomic_DNA"/>
</dbReference>
<keyword evidence="2" id="KW-1185">Reference proteome</keyword>
<sequence length="136" mass="14378">MSRDEESSARSQTVGWSIAILDAPEVDEFDLDLQLGELTRLLSPHWLGMPFAAQTDAPCDVPTGGRGAGTTCNTQDNTCAATCAGLNTCPNTQCGNTCAATCHTCQTECHQATCFCTEACPTDNHNGLGMMVCQLQ</sequence>
<dbReference type="Proteomes" id="UP000316747">
    <property type="component" value="Unassembled WGS sequence"/>
</dbReference>
<protein>
    <submittedName>
        <fullName evidence="1">Uncharacterized protein</fullName>
    </submittedName>
</protein>
<dbReference type="AlphaFoldDB" id="A0A543HUE8"/>
<gene>
    <name evidence="1" type="ORF">FBY41_1977</name>
</gene>
<organism evidence="1 2">
    <name type="scientific">Humibacillus xanthopallidus</name>
    <dbReference type="NCBI Taxonomy" id="412689"/>
    <lineage>
        <taxon>Bacteria</taxon>
        <taxon>Bacillati</taxon>
        <taxon>Actinomycetota</taxon>
        <taxon>Actinomycetes</taxon>
        <taxon>Micrococcales</taxon>
        <taxon>Intrasporangiaceae</taxon>
        <taxon>Humibacillus</taxon>
    </lineage>
</organism>
<proteinExistence type="predicted"/>
<name>A0A543HUE8_9MICO</name>
<comment type="caution">
    <text evidence="1">The sequence shown here is derived from an EMBL/GenBank/DDBJ whole genome shotgun (WGS) entry which is preliminary data.</text>
</comment>
<accession>A0A543HUE8</accession>